<keyword evidence="1" id="KW-0472">Membrane</keyword>
<protein>
    <submittedName>
        <fullName evidence="2">Uncharacterized protein</fullName>
    </submittedName>
</protein>
<organism evidence="2 3">
    <name type="scientific">Tagetes erecta</name>
    <name type="common">African marigold</name>
    <dbReference type="NCBI Taxonomy" id="13708"/>
    <lineage>
        <taxon>Eukaryota</taxon>
        <taxon>Viridiplantae</taxon>
        <taxon>Streptophyta</taxon>
        <taxon>Embryophyta</taxon>
        <taxon>Tracheophyta</taxon>
        <taxon>Spermatophyta</taxon>
        <taxon>Magnoliopsida</taxon>
        <taxon>eudicotyledons</taxon>
        <taxon>Gunneridae</taxon>
        <taxon>Pentapetalae</taxon>
        <taxon>asterids</taxon>
        <taxon>campanulids</taxon>
        <taxon>Asterales</taxon>
        <taxon>Asteraceae</taxon>
        <taxon>Asteroideae</taxon>
        <taxon>Heliantheae alliance</taxon>
        <taxon>Tageteae</taxon>
        <taxon>Tagetes</taxon>
    </lineage>
</organism>
<evidence type="ECO:0000256" key="1">
    <source>
        <dbReference type="SAM" id="Phobius"/>
    </source>
</evidence>
<proteinExistence type="predicted"/>
<comment type="caution">
    <text evidence="2">The sequence shown here is derived from an EMBL/GenBank/DDBJ whole genome shotgun (WGS) entry which is preliminary data.</text>
</comment>
<dbReference type="AlphaFoldDB" id="A0AAD8LH50"/>
<name>A0AAD8LH50_TARER</name>
<dbReference type="EMBL" id="JAUHHV010000001">
    <property type="protein sequence ID" value="KAK1439448.1"/>
    <property type="molecule type" value="Genomic_DNA"/>
</dbReference>
<reference evidence="2" key="1">
    <citation type="journal article" date="2023" name="bioRxiv">
        <title>Improved chromosome-level genome assembly for marigold (Tagetes erecta).</title>
        <authorList>
            <person name="Jiang F."/>
            <person name="Yuan L."/>
            <person name="Wang S."/>
            <person name="Wang H."/>
            <person name="Xu D."/>
            <person name="Wang A."/>
            <person name="Fan W."/>
        </authorList>
    </citation>
    <scope>NUCLEOTIDE SEQUENCE</scope>
    <source>
        <strain evidence="2">WSJ</strain>
        <tissue evidence="2">Leaf</tissue>
    </source>
</reference>
<sequence length="76" mass="8795">MTFSGFNLTTFIQSKNTAIYYSKPPILLGLHVNLLPIAYINNDLFFNFHDALIYIASMTFWCFISLLYVMIISFNS</sequence>
<evidence type="ECO:0000313" key="3">
    <source>
        <dbReference type="Proteomes" id="UP001229421"/>
    </source>
</evidence>
<dbReference type="Proteomes" id="UP001229421">
    <property type="component" value="Unassembled WGS sequence"/>
</dbReference>
<keyword evidence="1" id="KW-0812">Transmembrane</keyword>
<gene>
    <name evidence="2" type="ORF">QVD17_05266</name>
</gene>
<keyword evidence="1" id="KW-1133">Transmembrane helix</keyword>
<evidence type="ECO:0000313" key="2">
    <source>
        <dbReference type="EMBL" id="KAK1439448.1"/>
    </source>
</evidence>
<keyword evidence="3" id="KW-1185">Reference proteome</keyword>
<feature type="transmembrane region" description="Helical" evidence="1">
    <location>
        <begin position="51"/>
        <end position="74"/>
    </location>
</feature>
<accession>A0AAD8LH50</accession>